<sequence length="174" mass="19200">MAPRQPQDDDYVYAAGLVHAYFRMLSIGCGEATNGGCRNPHCRSSARFQALSPTDAALQSIYFATKAPVPLCISLHSLLEPEVPEVDEDDEPLACRLACSPRRRLHSAVELDLAFNNSTTPDELPEGRADEEQDDVGARLTAGRKTSLPKKKLLEALKRSFPRSHAEIPLDERE</sequence>
<evidence type="ECO:0000259" key="2">
    <source>
        <dbReference type="Pfam" id="PF16558"/>
    </source>
</evidence>
<accession>A0AAD5LRM7</accession>
<dbReference type="Pfam" id="PF16558">
    <property type="entry name" value="AZUL"/>
    <property type="match status" value="1"/>
</dbReference>
<gene>
    <name evidence="3" type="ORF">P43SY_001132</name>
</gene>
<dbReference type="Proteomes" id="UP001209570">
    <property type="component" value="Unassembled WGS sequence"/>
</dbReference>
<feature type="region of interest" description="Disordered" evidence="1">
    <location>
        <begin position="116"/>
        <end position="144"/>
    </location>
</feature>
<dbReference type="EMBL" id="JAKCXM010000024">
    <property type="protein sequence ID" value="KAJ0407174.1"/>
    <property type="molecule type" value="Genomic_DNA"/>
</dbReference>
<protein>
    <recommendedName>
        <fullName evidence="2">Ubiquitin-protein ligase E3A N-terminal zinc-binding domain-containing protein</fullName>
    </recommendedName>
</protein>
<dbReference type="InterPro" id="IPR032353">
    <property type="entry name" value="AZUL"/>
</dbReference>
<organism evidence="3 4">
    <name type="scientific">Pythium insidiosum</name>
    <name type="common">Pythiosis disease agent</name>
    <dbReference type="NCBI Taxonomy" id="114742"/>
    <lineage>
        <taxon>Eukaryota</taxon>
        <taxon>Sar</taxon>
        <taxon>Stramenopiles</taxon>
        <taxon>Oomycota</taxon>
        <taxon>Peronosporomycetes</taxon>
        <taxon>Pythiales</taxon>
        <taxon>Pythiaceae</taxon>
        <taxon>Pythium</taxon>
    </lineage>
</organism>
<dbReference type="Gene3D" id="6.10.130.10">
    <property type="entry name" value="Ubiquitin-protein ligase E3A, N-terminal zinc-binding domain (AZUL)"/>
    <property type="match status" value="1"/>
</dbReference>
<keyword evidence="4" id="KW-1185">Reference proteome</keyword>
<evidence type="ECO:0000313" key="4">
    <source>
        <dbReference type="Proteomes" id="UP001209570"/>
    </source>
</evidence>
<evidence type="ECO:0000256" key="1">
    <source>
        <dbReference type="SAM" id="MobiDB-lite"/>
    </source>
</evidence>
<reference evidence="3" key="1">
    <citation type="submission" date="2021-12" db="EMBL/GenBank/DDBJ databases">
        <title>Prjna785345.</title>
        <authorList>
            <person name="Rujirawat T."/>
            <person name="Krajaejun T."/>
        </authorList>
    </citation>
    <scope>NUCLEOTIDE SEQUENCE</scope>
    <source>
        <strain evidence="3">Pi057C3</strain>
    </source>
</reference>
<comment type="caution">
    <text evidence="3">The sequence shown here is derived from an EMBL/GenBank/DDBJ whole genome shotgun (WGS) entry which is preliminary data.</text>
</comment>
<evidence type="ECO:0000313" key="3">
    <source>
        <dbReference type="EMBL" id="KAJ0407174.1"/>
    </source>
</evidence>
<feature type="domain" description="Ubiquitin-protein ligase E3A N-terminal zinc-binding" evidence="2">
    <location>
        <begin position="17"/>
        <end position="72"/>
    </location>
</feature>
<name>A0AAD5LRM7_PYTIN</name>
<dbReference type="InterPro" id="IPR042556">
    <property type="entry name" value="AZUL_sf"/>
</dbReference>
<proteinExistence type="predicted"/>
<dbReference type="AlphaFoldDB" id="A0AAD5LRM7"/>